<organism evidence="4">
    <name type="scientific">Leptosphaeria maculans (strain JN3 / isolate v23.1.3 / race Av1-4-5-6-7-8)</name>
    <name type="common">Blackleg fungus</name>
    <name type="synonym">Phoma lingam</name>
    <dbReference type="NCBI Taxonomy" id="985895"/>
    <lineage>
        <taxon>Eukaryota</taxon>
        <taxon>Fungi</taxon>
        <taxon>Dikarya</taxon>
        <taxon>Ascomycota</taxon>
        <taxon>Pezizomycotina</taxon>
        <taxon>Dothideomycetes</taxon>
        <taxon>Pleosporomycetidae</taxon>
        <taxon>Pleosporales</taxon>
        <taxon>Pleosporineae</taxon>
        <taxon>Leptosphaeriaceae</taxon>
        <taxon>Plenodomus</taxon>
        <taxon>Plenodomus lingam/Leptosphaeria maculans species complex</taxon>
    </lineage>
</organism>
<feature type="region of interest" description="Disordered" evidence="2">
    <location>
        <begin position="30"/>
        <end position="91"/>
    </location>
</feature>
<feature type="compositionally biased region" description="Polar residues" evidence="2">
    <location>
        <begin position="153"/>
        <end position="165"/>
    </location>
</feature>
<dbReference type="OrthoDB" id="5332316at2759"/>
<feature type="compositionally biased region" description="Basic and acidic residues" evidence="2">
    <location>
        <begin position="327"/>
        <end position="340"/>
    </location>
</feature>
<dbReference type="VEuPathDB" id="FungiDB:LEMA_P073310.1"/>
<accession>E5A7Z7</accession>
<evidence type="ECO:0000313" key="3">
    <source>
        <dbReference type="EMBL" id="CBX99742.1"/>
    </source>
</evidence>
<feature type="compositionally biased region" description="Basic and acidic residues" evidence="2">
    <location>
        <begin position="116"/>
        <end position="152"/>
    </location>
</feature>
<evidence type="ECO:0000256" key="1">
    <source>
        <dbReference type="SAM" id="Coils"/>
    </source>
</evidence>
<dbReference type="Proteomes" id="UP000002668">
    <property type="component" value="Genome"/>
</dbReference>
<dbReference type="eggNOG" id="ENOG502SPB4">
    <property type="taxonomic scope" value="Eukaryota"/>
</dbReference>
<dbReference type="HOGENOM" id="CLU_364107_0_0_1"/>
<dbReference type="AlphaFoldDB" id="E5A7Z7"/>
<keyword evidence="4" id="KW-1185">Reference proteome</keyword>
<evidence type="ECO:0000313" key="4">
    <source>
        <dbReference type="Proteomes" id="UP000002668"/>
    </source>
</evidence>
<gene>
    <name evidence="3" type="ORF">LEMA_P073310.1</name>
</gene>
<proteinExistence type="predicted"/>
<keyword evidence="1" id="KW-0175">Coiled coil</keyword>
<sequence>MCLNFGQRATTGSLFPTTEVTELQQRQLAMVGREGREGQQVSPLPPNATGTDKSKAAEDVTSTPVPPQQDAHTDGNERAVPTPPSAEKGSWWSATLRYLAPSRATTFPGTPGDHSPTPDDHSPTPDDHSPTPDDHSQTRNDQIARDGYEGKQSKGTSMPSSTSRPSLESQLSSTQLQLLELQAQVKKLQATLRKASDTPFTEDCKSPMIASASRESPVVEKHTQPVPTPQLSRLKAAWTAYHSHGHNVVKKSHEIRILSSPVRKPSWGKEHALSPPLALAMLWRRYQSVDREIWKTAPDILFARSTGHEPSIVRPRKGVEQGTSQVAKREHASDKEKSKQMIDTVAPTRAPSRAERSGIDHDATISSPLNNEMKEHSLFEELFPEATSPPPSTTVVEKKQDPYPKLELPDAHQRIPLNVPRRQLSGERRNGSSKQRARFVESFLQNKKVENITVLQLAYCSTELTESDFLRLIPKGKHIEGWRREGEFFKVIPGRDPLSLERMPFYYLLFNNPEASLAYQNNVARLHKLSALHQPSSILSAIPAPKGFLEDGEDISKATSSYNLAPSQHQLHLSTIMQPYNPALRALIERGGYHPIVPNVDEYGQHIWKVLMHIEGYEPTPLDLFRSFTDDAWRHGMQLPLRTESVGSIHRVRDIINLKTTNKPISSVQPRAYGTTDHTKFAERTMFEDPAIQFGLAGIEEQNGTKELNQYVMNRVYNRWVIDFNDENAARRFAINWHRKVLPPVSSSKGAWEETEELRMCNTEVLW</sequence>
<protein>
    <submittedName>
        <fullName evidence="3">Predicted protein</fullName>
    </submittedName>
</protein>
<name>E5A7Z7_LEPMJ</name>
<feature type="coiled-coil region" evidence="1">
    <location>
        <begin position="171"/>
        <end position="198"/>
    </location>
</feature>
<feature type="region of interest" description="Disordered" evidence="2">
    <location>
        <begin position="103"/>
        <end position="171"/>
    </location>
</feature>
<dbReference type="InParanoid" id="E5A7Z7"/>
<evidence type="ECO:0000256" key="2">
    <source>
        <dbReference type="SAM" id="MobiDB-lite"/>
    </source>
</evidence>
<reference evidence="4" key="1">
    <citation type="journal article" date="2011" name="Nat. Commun.">
        <title>Effector diversification within compartments of the Leptosphaeria maculans genome affected by Repeat-Induced Point mutations.</title>
        <authorList>
            <person name="Rouxel T."/>
            <person name="Grandaubert J."/>
            <person name="Hane J.K."/>
            <person name="Hoede C."/>
            <person name="van de Wouw A.P."/>
            <person name="Couloux A."/>
            <person name="Dominguez V."/>
            <person name="Anthouard V."/>
            <person name="Bally P."/>
            <person name="Bourras S."/>
            <person name="Cozijnsen A.J."/>
            <person name="Ciuffetti L.M."/>
            <person name="Degrave A."/>
            <person name="Dilmaghani A."/>
            <person name="Duret L."/>
            <person name="Fudal I."/>
            <person name="Goodwin S.B."/>
            <person name="Gout L."/>
            <person name="Glaser N."/>
            <person name="Linglin J."/>
            <person name="Kema G.H.J."/>
            <person name="Lapalu N."/>
            <person name="Lawrence C.B."/>
            <person name="May K."/>
            <person name="Meyer M."/>
            <person name="Ollivier B."/>
            <person name="Poulain J."/>
            <person name="Schoch C.L."/>
            <person name="Simon A."/>
            <person name="Spatafora J.W."/>
            <person name="Stachowiak A."/>
            <person name="Turgeon B.G."/>
            <person name="Tyler B.M."/>
            <person name="Vincent D."/>
            <person name="Weissenbach J."/>
            <person name="Amselem J."/>
            <person name="Quesneville H."/>
            <person name="Oliver R.P."/>
            <person name="Wincker P."/>
            <person name="Balesdent M.-H."/>
            <person name="Howlett B.J."/>
        </authorList>
    </citation>
    <scope>NUCLEOTIDE SEQUENCE [LARGE SCALE GENOMIC DNA]</scope>
    <source>
        <strain evidence="4">JN3 / isolate v23.1.3 / race Av1-4-5-6-7-8</strain>
    </source>
</reference>
<dbReference type="EMBL" id="FP929137">
    <property type="protein sequence ID" value="CBX99742.1"/>
    <property type="molecule type" value="Genomic_DNA"/>
</dbReference>
<feature type="region of interest" description="Disordered" evidence="2">
    <location>
        <begin position="311"/>
        <end position="356"/>
    </location>
</feature>